<evidence type="ECO:0000313" key="11">
    <source>
        <dbReference type="EMBL" id="KAF5333201.1"/>
    </source>
</evidence>
<feature type="compositionally biased region" description="Basic and acidic residues" evidence="10">
    <location>
        <begin position="82"/>
        <end position="98"/>
    </location>
</feature>
<dbReference type="InterPro" id="IPR042036">
    <property type="entry name" value="RRP8_N"/>
</dbReference>
<evidence type="ECO:0000256" key="10">
    <source>
        <dbReference type="SAM" id="MobiDB-lite"/>
    </source>
</evidence>
<dbReference type="Pfam" id="PF05148">
    <property type="entry name" value="Methyltransf_8"/>
    <property type="match status" value="1"/>
</dbReference>
<name>A0A8H5C1G4_9AGAR</name>
<dbReference type="GO" id="GO:0042273">
    <property type="term" value="P:ribosomal large subunit biogenesis"/>
    <property type="evidence" value="ECO:0007669"/>
    <property type="project" value="TreeGrafter"/>
</dbReference>
<dbReference type="FunFam" id="1.10.10.2150:FF:000001">
    <property type="entry name" value="Ribosomal RNA-processing protein 8"/>
    <property type="match status" value="1"/>
</dbReference>
<evidence type="ECO:0000256" key="6">
    <source>
        <dbReference type="ARBA" id="ARBA00022691"/>
    </source>
</evidence>
<keyword evidence="5 9" id="KW-0808">Transferase</keyword>
<evidence type="ECO:0000256" key="7">
    <source>
        <dbReference type="ARBA" id="ARBA00023242"/>
    </source>
</evidence>
<keyword evidence="6 9" id="KW-0949">S-adenosyl-L-methionine</keyword>
<keyword evidence="7 9" id="KW-0539">Nucleus</keyword>
<feature type="compositionally biased region" description="Basic and acidic residues" evidence="10">
    <location>
        <begin position="123"/>
        <end position="132"/>
    </location>
</feature>
<dbReference type="Gene3D" id="3.40.50.150">
    <property type="entry name" value="Vaccinia Virus protein VP39"/>
    <property type="match status" value="1"/>
</dbReference>
<evidence type="ECO:0000256" key="3">
    <source>
        <dbReference type="ARBA" id="ARBA00022552"/>
    </source>
</evidence>
<dbReference type="GO" id="GO:0016433">
    <property type="term" value="F:rRNA (adenine) methyltransferase activity"/>
    <property type="evidence" value="ECO:0007669"/>
    <property type="project" value="TreeGrafter"/>
</dbReference>
<evidence type="ECO:0000256" key="4">
    <source>
        <dbReference type="ARBA" id="ARBA00022603"/>
    </source>
</evidence>
<evidence type="ECO:0000256" key="5">
    <source>
        <dbReference type="ARBA" id="ARBA00022679"/>
    </source>
</evidence>
<sequence length="431" mass="48687">MTGFRRKLAAKASRELGIPVELVDFWIRIAAVELKHEMPQLFDVPGWSVPETSNAAKSDKAAKKRKRPTSDTSSKLLSAEFNLEKLMDKLKESTKPRQPEPAQVTNSKAWEKPPKKDKKKGKKSEQEKRPELARQISQPKPLQPKGKTPKDKGKPAEESPSRPTKRVKVVHPVEDQSQKAKKAKEDEHLTPLQRSMKQSLDGAKFRMINENLYKSDSQSAFQMMQEDPTIYDEYHTGFRHQVHSWPTNPVEQYVSKLSDYPPRTVIADLGCGDAALARRLVPEGMSVLSFDLVSDGKYVVEADACKKLPLPGSEPSGSESSMGEGHIVDVTVCSLSLMSTNWPTCIREAWRVLKEDGELQIAEVASRFTSVKDFERLICSIGFRLITKDDSNSHFTLFDFKKVARKSFSEKEWSNILGKASVLKPCEYKRR</sequence>
<dbReference type="Gene3D" id="1.10.10.2150">
    <property type="entry name" value="Ribosomal RNA-processing protein 8, N-terminal domain"/>
    <property type="match status" value="1"/>
</dbReference>
<keyword evidence="3 9" id="KW-0698">rRNA processing</keyword>
<evidence type="ECO:0000256" key="1">
    <source>
        <dbReference type="ARBA" id="ARBA00004604"/>
    </source>
</evidence>
<feature type="compositionally biased region" description="Basic and acidic residues" evidence="10">
    <location>
        <begin position="171"/>
        <end position="188"/>
    </location>
</feature>
<evidence type="ECO:0000256" key="2">
    <source>
        <dbReference type="ARBA" id="ARBA00006301"/>
    </source>
</evidence>
<dbReference type="PANTHER" id="PTHR12787:SF0">
    <property type="entry name" value="RIBOSOMAL RNA-PROCESSING PROTEIN 8"/>
    <property type="match status" value="1"/>
</dbReference>
<comment type="caution">
    <text evidence="11">The sequence shown here is derived from an EMBL/GenBank/DDBJ whole genome shotgun (WGS) entry which is preliminary data.</text>
</comment>
<evidence type="ECO:0000256" key="8">
    <source>
        <dbReference type="ARBA" id="ARBA00076672"/>
    </source>
</evidence>
<organism evidence="11 12">
    <name type="scientific">Ephemerocybe angulata</name>
    <dbReference type="NCBI Taxonomy" id="980116"/>
    <lineage>
        <taxon>Eukaryota</taxon>
        <taxon>Fungi</taxon>
        <taxon>Dikarya</taxon>
        <taxon>Basidiomycota</taxon>
        <taxon>Agaricomycotina</taxon>
        <taxon>Agaricomycetes</taxon>
        <taxon>Agaricomycetidae</taxon>
        <taxon>Agaricales</taxon>
        <taxon>Agaricineae</taxon>
        <taxon>Psathyrellaceae</taxon>
        <taxon>Ephemerocybe</taxon>
    </lineage>
</organism>
<protein>
    <recommendedName>
        <fullName evidence="8 9">Ribosomal RNA-processing protein 8</fullName>
        <ecNumber evidence="9">2.1.1.-</ecNumber>
    </recommendedName>
</protein>
<keyword evidence="12" id="KW-1185">Reference proteome</keyword>
<feature type="compositionally biased region" description="Basic and acidic residues" evidence="10">
    <location>
        <begin position="148"/>
        <end position="160"/>
    </location>
</feature>
<dbReference type="EC" id="2.1.1.-" evidence="9"/>
<feature type="region of interest" description="Disordered" evidence="10">
    <location>
        <begin position="43"/>
        <end position="188"/>
    </location>
</feature>
<dbReference type="InterPro" id="IPR029063">
    <property type="entry name" value="SAM-dependent_MTases_sf"/>
</dbReference>
<dbReference type="EMBL" id="JAACJK010000109">
    <property type="protein sequence ID" value="KAF5333201.1"/>
    <property type="molecule type" value="Genomic_DNA"/>
</dbReference>
<accession>A0A8H5C1G4</accession>
<proteinExistence type="inferred from homology"/>
<dbReference type="Proteomes" id="UP000541558">
    <property type="component" value="Unassembled WGS sequence"/>
</dbReference>
<comment type="function">
    <text evidence="9">S-adenosyl-L-methionine-dependent methyltransferase that specifically methylates the N(1) position of adenine in helix 25.1 in 25S rRNA. Required both for ribosomal 40S and 60S subunits biogenesis. Required for efficient pre-rRNA cleavage at site A2.</text>
</comment>
<dbReference type="AlphaFoldDB" id="A0A8H5C1G4"/>
<dbReference type="OrthoDB" id="10258825at2759"/>
<dbReference type="PANTHER" id="PTHR12787">
    <property type="entry name" value="RIBOSOMAL RNA-PROCESSING PROTEIN 8"/>
    <property type="match status" value="1"/>
</dbReference>
<reference evidence="11 12" key="1">
    <citation type="journal article" date="2020" name="ISME J.">
        <title>Uncovering the hidden diversity of litter-decomposition mechanisms in mushroom-forming fungi.</title>
        <authorList>
            <person name="Floudas D."/>
            <person name="Bentzer J."/>
            <person name="Ahren D."/>
            <person name="Johansson T."/>
            <person name="Persson P."/>
            <person name="Tunlid A."/>
        </authorList>
    </citation>
    <scope>NUCLEOTIDE SEQUENCE [LARGE SCALE GENOMIC DNA]</scope>
    <source>
        <strain evidence="11 12">CBS 175.51</strain>
    </source>
</reference>
<comment type="subcellular location">
    <subcellularLocation>
        <location evidence="1 9">Nucleus</location>
        <location evidence="1 9">Nucleolus</location>
    </subcellularLocation>
</comment>
<gene>
    <name evidence="11" type="ORF">D9611_002377</name>
</gene>
<comment type="similarity">
    <text evidence="2 9">Belongs to the methyltransferase superfamily. RRP8 family.</text>
</comment>
<dbReference type="InterPro" id="IPR007823">
    <property type="entry name" value="RRP8"/>
</dbReference>
<dbReference type="SUPFAM" id="SSF53335">
    <property type="entry name" value="S-adenosyl-L-methionine-dependent methyltransferases"/>
    <property type="match status" value="1"/>
</dbReference>
<keyword evidence="4 9" id="KW-0489">Methyltransferase</keyword>
<evidence type="ECO:0000256" key="9">
    <source>
        <dbReference type="RuleBase" id="RU365074"/>
    </source>
</evidence>
<evidence type="ECO:0000313" key="12">
    <source>
        <dbReference type="Proteomes" id="UP000541558"/>
    </source>
</evidence>
<dbReference type="GO" id="GO:0005730">
    <property type="term" value="C:nucleolus"/>
    <property type="evidence" value="ECO:0007669"/>
    <property type="project" value="UniProtKB-SubCell"/>
</dbReference>